<dbReference type="RefSeq" id="WP_184677047.1">
    <property type="nucleotide sequence ID" value="NZ_JACHGY010000001.1"/>
</dbReference>
<feature type="chain" id="PRO_5030618964" evidence="1">
    <location>
        <begin position="27"/>
        <end position="323"/>
    </location>
</feature>
<feature type="signal peptide" evidence="1">
    <location>
        <begin position="1"/>
        <end position="26"/>
    </location>
</feature>
<protein>
    <submittedName>
        <fullName evidence="2">Uncharacterized protein</fullName>
    </submittedName>
</protein>
<evidence type="ECO:0000256" key="1">
    <source>
        <dbReference type="SAM" id="SignalP"/>
    </source>
</evidence>
<accession>A0A7X0H7C7</accession>
<evidence type="ECO:0000313" key="2">
    <source>
        <dbReference type="EMBL" id="MBB6429471.1"/>
    </source>
</evidence>
<dbReference type="EMBL" id="JACHGY010000001">
    <property type="protein sequence ID" value="MBB6429471.1"/>
    <property type="molecule type" value="Genomic_DNA"/>
</dbReference>
<keyword evidence="3" id="KW-1185">Reference proteome</keyword>
<reference evidence="2 3" key="1">
    <citation type="submission" date="2020-08" db="EMBL/GenBank/DDBJ databases">
        <title>Genomic Encyclopedia of Type Strains, Phase IV (KMG-IV): sequencing the most valuable type-strain genomes for metagenomic binning, comparative biology and taxonomic classification.</title>
        <authorList>
            <person name="Goeker M."/>
        </authorList>
    </citation>
    <scope>NUCLEOTIDE SEQUENCE [LARGE SCALE GENOMIC DNA]</scope>
    <source>
        <strain evidence="2 3">DSM 103725</strain>
    </source>
</reference>
<proteinExistence type="predicted"/>
<sequence length="323" mass="35773">MNLPPLAVRYGLCLVFASLLPAAAFAQVGSALIAVPWQPGKSVSATNYFIGFESESDGAGFDTDLARGVSLGRVRIDSKDPNSVTFGWLYDHTVIDSSDPLLPERLVNAAFAAGFGLGEIGDWNLKLSAGGGTASNHIITDENSWYGVGSLVATKPLDRRSSLSLILDYDGSRSIWPDIPLPGFQYNVFESQTLRYSVGVPFSTLYYQPDDRWTFDLRYIVPIGGSANISFRISDQWSAYTSYTSTTRGFHLEGESNDERFFFSQDRGELGLRYSPAPGWTWVFAGGWAFDQEFTRGFDTRRDDLVRELDDTAFLRLGLNFSF</sequence>
<name>A0A7X0H7C7_9BACT</name>
<keyword evidence="1" id="KW-0732">Signal</keyword>
<comment type="caution">
    <text evidence="2">The sequence shown here is derived from an EMBL/GenBank/DDBJ whole genome shotgun (WGS) entry which is preliminary data.</text>
</comment>
<gene>
    <name evidence="2" type="ORF">HNQ40_001277</name>
</gene>
<dbReference type="AlphaFoldDB" id="A0A7X0H7C7"/>
<dbReference type="Proteomes" id="UP000541810">
    <property type="component" value="Unassembled WGS sequence"/>
</dbReference>
<organism evidence="2 3">
    <name type="scientific">Algisphaera agarilytica</name>
    <dbReference type="NCBI Taxonomy" id="1385975"/>
    <lineage>
        <taxon>Bacteria</taxon>
        <taxon>Pseudomonadati</taxon>
        <taxon>Planctomycetota</taxon>
        <taxon>Phycisphaerae</taxon>
        <taxon>Phycisphaerales</taxon>
        <taxon>Phycisphaeraceae</taxon>
        <taxon>Algisphaera</taxon>
    </lineage>
</organism>
<evidence type="ECO:0000313" key="3">
    <source>
        <dbReference type="Proteomes" id="UP000541810"/>
    </source>
</evidence>